<organism evidence="1 2">
    <name type="scientific">Cirrhinus molitorella</name>
    <name type="common">mud carp</name>
    <dbReference type="NCBI Taxonomy" id="172907"/>
    <lineage>
        <taxon>Eukaryota</taxon>
        <taxon>Metazoa</taxon>
        <taxon>Chordata</taxon>
        <taxon>Craniata</taxon>
        <taxon>Vertebrata</taxon>
        <taxon>Euteleostomi</taxon>
        <taxon>Actinopterygii</taxon>
        <taxon>Neopterygii</taxon>
        <taxon>Teleostei</taxon>
        <taxon>Ostariophysi</taxon>
        <taxon>Cypriniformes</taxon>
        <taxon>Cyprinidae</taxon>
        <taxon>Labeoninae</taxon>
        <taxon>Labeonini</taxon>
        <taxon>Cirrhinus</taxon>
    </lineage>
</organism>
<dbReference type="Proteomes" id="UP001558613">
    <property type="component" value="Unassembled WGS sequence"/>
</dbReference>
<sequence length="113" mass="12673">MEKKCIGGRGGVVGRWNPHPLVPVACLWPVDDLSLRPLLRPLTISLPTLPWRTGSNSYHTYLSRSFSLSHIHFLFLHYRGGHKSNLALGSPSPIGKKKKKIDLISHCRVVRSL</sequence>
<evidence type="ECO:0000313" key="1">
    <source>
        <dbReference type="EMBL" id="KAL1255381.1"/>
    </source>
</evidence>
<reference evidence="1 2" key="1">
    <citation type="submission" date="2023-09" db="EMBL/GenBank/DDBJ databases">
        <authorList>
            <person name="Wang M."/>
        </authorList>
    </citation>
    <scope>NUCLEOTIDE SEQUENCE [LARGE SCALE GENOMIC DNA]</scope>
    <source>
        <strain evidence="1">GT-2023</strain>
        <tissue evidence="1">Liver</tissue>
    </source>
</reference>
<evidence type="ECO:0000313" key="2">
    <source>
        <dbReference type="Proteomes" id="UP001558613"/>
    </source>
</evidence>
<proteinExistence type="predicted"/>
<name>A0ABR3LR72_9TELE</name>
<dbReference type="EMBL" id="JAYMGO010000019">
    <property type="protein sequence ID" value="KAL1255381.1"/>
    <property type="molecule type" value="Genomic_DNA"/>
</dbReference>
<comment type="caution">
    <text evidence="1">The sequence shown here is derived from an EMBL/GenBank/DDBJ whole genome shotgun (WGS) entry which is preliminary data.</text>
</comment>
<accession>A0ABR3LR72</accession>
<keyword evidence="2" id="KW-1185">Reference proteome</keyword>
<protein>
    <submittedName>
        <fullName evidence="1">Uncharacterized protein</fullName>
    </submittedName>
</protein>
<gene>
    <name evidence="1" type="ORF">QQF64_013442</name>
</gene>